<accession>A0ABQ6G2C7</accession>
<sequence length="61" mass="7397">MLRLLHYQFNGIYQHTAMLPPDPEELHHIPSAKAYRILYNIRGGTKFLYYRENYNIKCNRL</sequence>
<protein>
    <submittedName>
        <fullName evidence="1">Uncharacterized protein</fullName>
    </submittedName>
</protein>
<reference evidence="1 2" key="1">
    <citation type="submission" date="2023-02" db="EMBL/GenBank/DDBJ databases">
        <title>Dictyobacter halimunensis sp. nov., a new member of the class Ktedonobacteria from forest soil in a geothermal area.</title>
        <authorList>
            <person name="Rachmania M.K."/>
            <person name="Ningsih F."/>
            <person name="Sakai Y."/>
            <person name="Yabe S."/>
            <person name="Yokota A."/>
            <person name="Sjamsuridzal W."/>
        </authorList>
    </citation>
    <scope>NUCLEOTIDE SEQUENCE [LARGE SCALE GENOMIC DNA]</scope>
    <source>
        <strain evidence="1 2">S3.2.2.5</strain>
    </source>
</reference>
<name>A0ABQ6G2C7_9CHLR</name>
<comment type="caution">
    <text evidence="1">The sequence shown here is derived from an EMBL/GenBank/DDBJ whole genome shotgun (WGS) entry which is preliminary data.</text>
</comment>
<dbReference type="EMBL" id="BSRI01000002">
    <property type="protein sequence ID" value="GLV58969.1"/>
    <property type="molecule type" value="Genomic_DNA"/>
</dbReference>
<keyword evidence="2" id="KW-1185">Reference proteome</keyword>
<evidence type="ECO:0000313" key="2">
    <source>
        <dbReference type="Proteomes" id="UP001344906"/>
    </source>
</evidence>
<gene>
    <name evidence="1" type="ORF">KDH_57970</name>
</gene>
<organism evidence="1 2">
    <name type="scientific">Dictyobacter halimunensis</name>
    <dbReference type="NCBI Taxonomy" id="3026934"/>
    <lineage>
        <taxon>Bacteria</taxon>
        <taxon>Bacillati</taxon>
        <taxon>Chloroflexota</taxon>
        <taxon>Ktedonobacteria</taxon>
        <taxon>Ktedonobacterales</taxon>
        <taxon>Dictyobacteraceae</taxon>
        <taxon>Dictyobacter</taxon>
    </lineage>
</organism>
<evidence type="ECO:0000313" key="1">
    <source>
        <dbReference type="EMBL" id="GLV58969.1"/>
    </source>
</evidence>
<proteinExistence type="predicted"/>
<dbReference type="Proteomes" id="UP001344906">
    <property type="component" value="Unassembled WGS sequence"/>
</dbReference>